<reference evidence="3 4" key="1">
    <citation type="submission" date="2016-09" db="EMBL/GenBank/DDBJ databases">
        <authorList>
            <person name="Capua I."/>
            <person name="De Benedictis P."/>
            <person name="Joannis T."/>
            <person name="Lombin L.H."/>
            <person name="Cattoli G."/>
        </authorList>
    </citation>
    <scope>NUCLEOTIDE SEQUENCE [LARGE SCALE GENOMIC DNA]</scope>
    <source>
        <strain evidence="3 4">A7P-90m</strain>
    </source>
</reference>
<dbReference type="PANTHER" id="PTHR34322">
    <property type="entry name" value="TRANSPOSASE, Y1_TNP DOMAIN-CONTAINING"/>
    <property type="match status" value="1"/>
</dbReference>
<feature type="domain" description="Transposase IS200-like" evidence="2">
    <location>
        <begin position="9"/>
        <end position="162"/>
    </location>
</feature>
<dbReference type="OrthoDB" id="9788881at2"/>
<evidence type="ECO:0000256" key="1">
    <source>
        <dbReference type="SAM" id="MobiDB-lite"/>
    </source>
</evidence>
<dbReference type="Proteomes" id="UP000199452">
    <property type="component" value="Unassembled WGS sequence"/>
</dbReference>
<feature type="region of interest" description="Disordered" evidence="1">
    <location>
        <begin position="76"/>
        <end position="106"/>
    </location>
</feature>
<dbReference type="GO" id="GO:0004803">
    <property type="term" value="F:transposase activity"/>
    <property type="evidence" value="ECO:0007669"/>
    <property type="project" value="InterPro"/>
</dbReference>
<dbReference type="Gene3D" id="3.30.70.1290">
    <property type="entry name" value="Transposase IS200-like"/>
    <property type="match status" value="1"/>
</dbReference>
<dbReference type="SMART" id="SM01321">
    <property type="entry name" value="Y1_Tnp"/>
    <property type="match status" value="1"/>
</dbReference>
<evidence type="ECO:0000259" key="2">
    <source>
        <dbReference type="SMART" id="SM01321"/>
    </source>
</evidence>
<protein>
    <recommendedName>
        <fullName evidence="2">Transposase IS200-like domain-containing protein</fullName>
    </recommendedName>
</protein>
<dbReference type="SUPFAM" id="SSF143422">
    <property type="entry name" value="Transposase IS200-like"/>
    <property type="match status" value="1"/>
</dbReference>
<gene>
    <name evidence="3" type="ORF">SAMN05216323_11372</name>
</gene>
<evidence type="ECO:0000313" key="3">
    <source>
        <dbReference type="EMBL" id="SDD32789.1"/>
    </source>
</evidence>
<name>A0A1G6TUS9_9BACT</name>
<dbReference type="InterPro" id="IPR036515">
    <property type="entry name" value="Transposase_17_sf"/>
</dbReference>
<sequence>MTMVTLPLEYGKFYHIFNRGINSCNLFSQSVDYEHFLRLYEKYIPLVAETAAWVLMPNHFHLLIRVKDEDEILPFPDITPLPQSGSSTSKREMELEPPSSDRGMGKRKPILSHQLGHLFNAYCQHYNARYGRHGSLFERHFHRKLVNSEAYFIRLVVYIHHNPVHHGFCKHPLEYPWSSYNTMLSDMPTKVMREAILDRFGGRENFMLQHKQQLDLGDIESYLGFTNP</sequence>
<dbReference type="AlphaFoldDB" id="A0A1G6TUS9"/>
<organism evidence="3 4">
    <name type="scientific">Williamwhitmania taraxaci</name>
    <dbReference type="NCBI Taxonomy" id="1640674"/>
    <lineage>
        <taxon>Bacteria</taxon>
        <taxon>Pseudomonadati</taxon>
        <taxon>Bacteroidota</taxon>
        <taxon>Bacteroidia</taxon>
        <taxon>Bacteroidales</taxon>
        <taxon>Williamwhitmaniaceae</taxon>
        <taxon>Williamwhitmania</taxon>
    </lineage>
</organism>
<dbReference type="GO" id="GO:0006313">
    <property type="term" value="P:DNA transposition"/>
    <property type="evidence" value="ECO:0007669"/>
    <property type="project" value="InterPro"/>
</dbReference>
<evidence type="ECO:0000313" key="4">
    <source>
        <dbReference type="Proteomes" id="UP000199452"/>
    </source>
</evidence>
<accession>A0A1G6TUS9</accession>
<keyword evidence="4" id="KW-1185">Reference proteome</keyword>
<dbReference type="InterPro" id="IPR002686">
    <property type="entry name" value="Transposase_17"/>
</dbReference>
<dbReference type="GO" id="GO:0003677">
    <property type="term" value="F:DNA binding"/>
    <property type="evidence" value="ECO:0007669"/>
    <property type="project" value="InterPro"/>
</dbReference>
<dbReference type="PANTHER" id="PTHR34322:SF2">
    <property type="entry name" value="TRANSPOSASE IS200-LIKE DOMAIN-CONTAINING PROTEIN"/>
    <property type="match status" value="1"/>
</dbReference>
<proteinExistence type="predicted"/>
<dbReference type="EMBL" id="FMYP01000137">
    <property type="protein sequence ID" value="SDD32789.1"/>
    <property type="molecule type" value="Genomic_DNA"/>
</dbReference>
<dbReference type="STRING" id="1640674.SAMN05216323_11372"/>
<dbReference type="RefSeq" id="WP_092441059.1">
    <property type="nucleotide sequence ID" value="NZ_FMYP01000137.1"/>
</dbReference>